<name>A0ABN2PZ42_9MICO</name>
<evidence type="ECO:0000313" key="1">
    <source>
        <dbReference type="EMBL" id="GAA1938049.1"/>
    </source>
</evidence>
<reference evidence="1 2" key="1">
    <citation type="journal article" date="2019" name="Int. J. Syst. Evol. Microbiol.">
        <title>The Global Catalogue of Microorganisms (GCM) 10K type strain sequencing project: providing services to taxonomists for standard genome sequencing and annotation.</title>
        <authorList>
            <consortium name="The Broad Institute Genomics Platform"/>
            <consortium name="The Broad Institute Genome Sequencing Center for Infectious Disease"/>
            <person name="Wu L."/>
            <person name="Ma J."/>
        </authorList>
    </citation>
    <scope>NUCLEOTIDE SEQUENCE [LARGE SCALE GENOMIC DNA]</scope>
    <source>
        <strain evidence="1 2">JCM 14900</strain>
    </source>
</reference>
<protein>
    <submittedName>
        <fullName evidence="1">Uncharacterized protein</fullName>
    </submittedName>
</protein>
<accession>A0ABN2PZ42</accession>
<dbReference type="RefSeq" id="WP_248152062.1">
    <property type="nucleotide sequence ID" value="NZ_BAAAOF010000008.1"/>
</dbReference>
<dbReference type="Proteomes" id="UP001501343">
    <property type="component" value="Unassembled WGS sequence"/>
</dbReference>
<evidence type="ECO:0000313" key="2">
    <source>
        <dbReference type="Proteomes" id="UP001501343"/>
    </source>
</evidence>
<gene>
    <name evidence="1" type="ORF">GCM10009775_32680</name>
</gene>
<proteinExistence type="predicted"/>
<keyword evidence="2" id="KW-1185">Reference proteome</keyword>
<sequence length="196" mass="21094">MPTTLSRDDVIAGLRTIVERLRTAGEAATIQLVGGVAISLTIDADRPPTKDVDALVSPPVRVRAIANDVGVERGWPDGWLDEDAAIFLPNQFGRGEEWVTVYDQEGIVVQVGSPRMLLAMKFLAMKLLAVEKRPLRDADDVAILLSVVGIQTASDADDLLEEFYPGDNLSPNIYALVEHLLADAIPAPAAPTLDLS</sequence>
<comment type="caution">
    <text evidence="1">The sequence shown here is derived from an EMBL/GenBank/DDBJ whole genome shotgun (WGS) entry which is preliminary data.</text>
</comment>
<organism evidence="1 2">
    <name type="scientific">Microbacterium aoyamense</name>
    <dbReference type="NCBI Taxonomy" id="344166"/>
    <lineage>
        <taxon>Bacteria</taxon>
        <taxon>Bacillati</taxon>
        <taxon>Actinomycetota</taxon>
        <taxon>Actinomycetes</taxon>
        <taxon>Micrococcales</taxon>
        <taxon>Microbacteriaceae</taxon>
        <taxon>Microbacterium</taxon>
    </lineage>
</organism>
<dbReference type="EMBL" id="BAAAOF010000008">
    <property type="protein sequence ID" value="GAA1938049.1"/>
    <property type="molecule type" value="Genomic_DNA"/>
</dbReference>